<reference evidence="3" key="2">
    <citation type="submission" date="2015-01" db="EMBL/GenBank/DDBJ databases">
        <title>Evolutionary Origins and Diversification of the Mycorrhizal Mutualists.</title>
        <authorList>
            <consortium name="DOE Joint Genome Institute"/>
            <consortium name="Mycorrhizal Genomics Consortium"/>
            <person name="Kohler A."/>
            <person name="Kuo A."/>
            <person name="Nagy L.G."/>
            <person name="Floudas D."/>
            <person name="Copeland A."/>
            <person name="Barry K.W."/>
            <person name="Cichocki N."/>
            <person name="Veneault-Fourrey C."/>
            <person name="LaButti K."/>
            <person name="Lindquist E.A."/>
            <person name="Lipzen A."/>
            <person name="Lundell T."/>
            <person name="Morin E."/>
            <person name="Murat C."/>
            <person name="Riley R."/>
            <person name="Ohm R."/>
            <person name="Sun H."/>
            <person name="Tunlid A."/>
            <person name="Henrissat B."/>
            <person name="Grigoriev I.V."/>
            <person name="Hibbett D.S."/>
            <person name="Martin F."/>
        </authorList>
    </citation>
    <scope>NUCLEOTIDE SEQUENCE [LARGE SCALE GENOMIC DNA]</scope>
    <source>
        <strain evidence="3">Marx 270</strain>
    </source>
</reference>
<feature type="region of interest" description="Disordered" evidence="1">
    <location>
        <begin position="30"/>
        <end position="55"/>
    </location>
</feature>
<keyword evidence="3" id="KW-1185">Reference proteome</keyword>
<dbReference type="AlphaFoldDB" id="A0A0C3JXH6"/>
<dbReference type="InParanoid" id="A0A0C3JXH6"/>
<feature type="compositionally biased region" description="Basic and acidic residues" evidence="1">
    <location>
        <begin position="36"/>
        <end position="47"/>
    </location>
</feature>
<sequence>MDGAETRLFSSCQRTPMNLMFSWQTRRPLRAGQDGAQKEKGQVEKSLIKPIPPDHPCRGAPIGRIVTWICSADRLHLRAAVAVQNFVGSWDSKAECRDDGRFIDAVPQLIRSTLCLSPVSLLTSLPRRHLTCTIGHVPTPCLNSPEFPVDAKYPLSGLVSSTGIAPS</sequence>
<dbReference type="Proteomes" id="UP000054217">
    <property type="component" value="Unassembled WGS sequence"/>
</dbReference>
<reference evidence="2 3" key="1">
    <citation type="submission" date="2014-04" db="EMBL/GenBank/DDBJ databases">
        <authorList>
            <consortium name="DOE Joint Genome Institute"/>
            <person name="Kuo A."/>
            <person name="Kohler A."/>
            <person name="Costa M.D."/>
            <person name="Nagy L.G."/>
            <person name="Floudas D."/>
            <person name="Copeland A."/>
            <person name="Barry K.W."/>
            <person name="Cichocki N."/>
            <person name="Veneault-Fourrey C."/>
            <person name="LaButti K."/>
            <person name="Lindquist E.A."/>
            <person name="Lipzen A."/>
            <person name="Lundell T."/>
            <person name="Morin E."/>
            <person name="Murat C."/>
            <person name="Sun H."/>
            <person name="Tunlid A."/>
            <person name="Henrissat B."/>
            <person name="Grigoriev I.V."/>
            <person name="Hibbett D.S."/>
            <person name="Martin F."/>
            <person name="Nordberg H.P."/>
            <person name="Cantor M.N."/>
            <person name="Hua S.X."/>
        </authorList>
    </citation>
    <scope>NUCLEOTIDE SEQUENCE [LARGE SCALE GENOMIC DNA]</scope>
    <source>
        <strain evidence="2 3">Marx 270</strain>
    </source>
</reference>
<gene>
    <name evidence="2" type="ORF">M404DRAFT_713014</name>
</gene>
<protein>
    <submittedName>
        <fullName evidence="2">Uncharacterized protein</fullName>
    </submittedName>
</protein>
<dbReference type="EMBL" id="KN831983">
    <property type="protein sequence ID" value="KIO02112.1"/>
    <property type="molecule type" value="Genomic_DNA"/>
</dbReference>
<organism evidence="2 3">
    <name type="scientific">Pisolithus tinctorius Marx 270</name>
    <dbReference type="NCBI Taxonomy" id="870435"/>
    <lineage>
        <taxon>Eukaryota</taxon>
        <taxon>Fungi</taxon>
        <taxon>Dikarya</taxon>
        <taxon>Basidiomycota</taxon>
        <taxon>Agaricomycotina</taxon>
        <taxon>Agaricomycetes</taxon>
        <taxon>Agaricomycetidae</taxon>
        <taxon>Boletales</taxon>
        <taxon>Sclerodermatineae</taxon>
        <taxon>Pisolithaceae</taxon>
        <taxon>Pisolithus</taxon>
    </lineage>
</organism>
<proteinExistence type="predicted"/>
<dbReference type="HOGENOM" id="CLU_1595213_0_0_1"/>
<evidence type="ECO:0000313" key="3">
    <source>
        <dbReference type="Proteomes" id="UP000054217"/>
    </source>
</evidence>
<evidence type="ECO:0000313" key="2">
    <source>
        <dbReference type="EMBL" id="KIO02112.1"/>
    </source>
</evidence>
<evidence type="ECO:0000256" key="1">
    <source>
        <dbReference type="SAM" id="MobiDB-lite"/>
    </source>
</evidence>
<name>A0A0C3JXH6_PISTI</name>
<accession>A0A0C3JXH6</accession>